<dbReference type="FunFam" id="1.10.1900.20:FF:000001">
    <property type="entry name" value="50S ribosomal protein L20"/>
    <property type="match status" value="1"/>
</dbReference>
<evidence type="ECO:0000256" key="4">
    <source>
        <dbReference type="ARBA" id="ARBA00022980"/>
    </source>
</evidence>
<dbReference type="GO" id="GO:0009507">
    <property type="term" value="C:chloroplast"/>
    <property type="evidence" value="ECO:0007669"/>
    <property type="project" value="UniProtKB-SubCell"/>
</dbReference>
<proteinExistence type="inferred from homology"/>
<keyword evidence="10" id="KW-0150">Chloroplast</keyword>
<keyword evidence="10" id="KW-0934">Plastid</keyword>
<evidence type="ECO:0000256" key="5">
    <source>
        <dbReference type="ARBA" id="ARBA00023274"/>
    </source>
</evidence>
<evidence type="ECO:0000256" key="1">
    <source>
        <dbReference type="ARBA" id="ARBA00007698"/>
    </source>
</evidence>
<protein>
    <recommendedName>
        <fullName evidence="6 7">Large ribosomal subunit protein bL20c</fullName>
    </recommendedName>
</protein>
<organism evidence="10">
    <name type="scientific">Bulboplastis apyrenoidosa</name>
    <dbReference type="NCBI Taxonomy" id="1070855"/>
    <lineage>
        <taxon>Eukaryota</taxon>
        <taxon>Rhodophyta</taxon>
        <taxon>Rhodellophyceae</taxon>
        <taxon>Dixoniellales</taxon>
        <taxon>Dixoniellaceae</taxon>
        <taxon>Bulboplastis</taxon>
    </lineage>
</organism>
<comment type="subcellular location">
    <subcellularLocation>
        <location evidence="7">Plastid</location>
        <location evidence="7">Chloroplast</location>
    </subcellularLocation>
</comment>
<dbReference type="AlphaFoldDB" id="A0A1X9PVJ9"/>
<evidence type="ECO:0000256" key="9">
    <source>
        <dbReference type="RuleBase" id="RU004311"/>
    </source>
</evidence>
<dbReference type="GO" id="GO:0000027">
    <property type="term" value="P:ribosomal large subunit assembly"/>
    <property type="evidence" value="ECO:0007669"/>
    <property type="project" value="UniProtKB-UniRule"/>
</dbReference>
<dbReference type="PANTHER" id="PTHR10986">
    <property type="entry name" value="39S RIBOSOMAL PROTEIN L20"/>
    <property type="match status" value="1"/>
</dbReference>
<dbReference type="PRINTS" id="PR00062">
    <property type="entry name" value="RIBOSOMALL20"/>
</dbReference>
<keyword evidence="2 7" id="KW-0699">rRNA-binding</keyword>
<evidence type="ECO:0000256" key="7">
    <source>
        <dbReference type="HAMAP-Rule" id="MF_00382"/>
    </source>
</evidence>
<dbReference type="InterPro" id="IPR049946">
    <property type="entry name" value="RIBOSOMAL_L20_CS"/>
</dbReference>
<keyword evidence="4 7" id="KW-0689">Ribosomal protein</keyword>
<reference evidence="10" key="1">
    <citation type="submission" date="2017-03" db="EMBL/GenBank/DDBJ databases">
        <title>The new red algal subphylum Proteorhodophytina comprises the largest and most divergent plastid genomes known.</title>
        <authorList>
            <person name="Munoz-Gomez S.A."/>
            <person name="Mejia-Franco F.G."/>
            <person name="Durnin K."/>
            <person name="Morgan C."/>
            <person name="Grisdale C.J."/>
            <person name="Archibald J.M."/>
            <person name="Slamovits C.H."/>
        </authorList>
    </citation>
    <scope>NUCLEOTIDE SEQUENCE</scope>
    <source>
        <strain evidence="10">NIES-2742</strain>
    </source>
</reference>
<dbReference type="GO" id="GO:0005840">
    <property type="term" value="C:ribosome"/>
    <property type="evidence" value="ECO:0007669"/>
    <property type="project" value="UniProtKB-KW"/>
</dbReference>
<name>A0A1X9PVJ9_9RHOD</name>
<dbReference type="CDD" id="cd07026">
    <property type="entry name" value="Ribosomal_L20"/>
    <property type="match status" value="1"/>
</dbReference>
<dbReference type="GO" id="GO:0003735">
    <property type="term" value="F:structural constituent of ribosome"/>
    <property type="evidence" value="ECO:0007669"/>
    <property type="project" value="InterPro"/>
</dbReference>
<dbReference type="GO" id="GO:1990904">
    <property type="term" value="C:ribonucleoprotein complex"/>
    <property type="evidence" value="ECO:0007669"/>
    <property type="project" value="UniProtKB-KW"/>
</dbReference>
<accession>A0A1X9PVJ9</accession>
<comment type="similarity">
    <text evidence="1 7 8">Belongs to the bacterial ribosomal protein bL20 family.</text>
</comment>
<evidence type="ECO:0000256" key="6">
    <source>
        <dbReference type="ARBA" id="ARBA00035295"/>
    </source>
</evidence>
<dbReference type="SUPFAM" id="SSF74731">
    <property type="entry name" value="Ribosomal protein L20"/>
    <property type="match status" value="1"/>
</dbReference>
<dbReference type="EMBL" id="KY709209">
    <property type="protein sequence ID" value="ARO90733.1"/>
    <property type="molecule type" value="Genomic_DNA"/>
</dbReference>
<evidence type="ECO:0000256" key="3">
    <source>
        <dbReference type="ARBA" id="ARBA00022884"/>
    </source>
</evidence>
<evidence type="ECO:0000256" key="2">
    <source>
        <dbReference type="ARBA" id="ARBA00022730"/>
    </source>
</evidence>
<dbReference type="Pfam" id="PF00453">
    <property type="entry name" value="Ribosomal_L20"/>
    <property type="match status" value="1"/>
</dbReference>
<comment type="function">
    <text evidence="7 9">Binds directly to 23S ribosomal RNA and is necessary for the in vitro assembly process of the 50S ribosomal subunit. It is not involved in the protein synthesizing functions of that subunit.</text>
</comment>
<gene>
    <name evidence="7 10" type="primary">rpl20</name>
</gene>
<geneLocation type="chloroplast" evidence="10"/>
<dbReference type="GeneID" id="32887432"/>
<dbReference type="Gene3D" id="6.10.160.10">
    <property type="match status" value="1"/>
</dbReference>
<evidence type="ECO:0000256" key="8">
    <source>
        <dbReference type="RuleBase" id="RU000561"/>
    </source>
</evidence>
<dbReference type="HAMAP" id="MF_00382">
    <property type="entry name" value="Ribosomal_bL20"/>
    <property type="match status" value="1"/>
</dbReference>
<dbReference type="GO" id="GO:0006412">
    <property type="term" value="P:translation"/>
    <property type="evidence" value="ECO:0007669"/>
    <property type="project" value="InterPro"/>
</dbReference>
<keyword evidence="5 7" id="KW-0687">Ribonucleoprotein</keyword>
<dbReference type="PROSITE" id="PS00937">
    <property type="entry name" value="RIBOSOMAL_L20"/>
    <property type="match status" value="1"/>
</dbReference>
<dbReference type="NCBIfam" id="TIGR01032">
    <property type="entry name" value="rplT_bact"/>
    <property type="match status" value="1"/>
</dbReference>
<dbReference type="InterPro" id="IPR035566">
    <property type="entry name" value="Ribosomal_protein_bL20_C"/>
</dbReference>
<dbReference type="RefSeq" id="YP_009370244.1">
    <property type="nucleotide sequence ID" value="NC_034787.1"/>
</dbReference>
<evidence type="ECO:0000313" key="10">
    <source>
        <dbReference type="EMBL" id="ARO90733.1"/>
    </source>
</evidence>
<sequence>MTRVKRGNVARKRRKKIFKLAKGFRGTHSKLFRVAKQQVVKSLRYAYIGRKQKKRTFRRLWIVRVNAETRKYGITYCKFISLLKKEKISINRKILAQIATIDMNTFEKLVKMVMQ</sequence>
<dbReference type="Gene3D" id="1.10.1900.20">
    <property type="entry name" value="Ribosomal protein L20"/>
    <property type="match status" value="1"/>
</dbReference>
<dbReference type="InterPro" id="IPR005813">
    <property type="entry name" value="Ribosomal_bL20"/>
</dbReference>
<dbReference type="GO" id="GO:0019843">
    <property type="term" value="F:rRNA binding"/>
    <property type="evidence" value="ECO:0007669"/>
    <property type="project" value="UniProtKB-UniRule"/>
</dbReference>
<keyword evidence="3 7" id="KW-0694">RNA-binding</keyword>